<evidence type="ECO:0000256" key="1">
    <source>
        <dbReference type="SAM" id="MobiDB-lite"/>
    </source>
</evidence>
<dbReference type="Proteomes" id="UP000193664">
    <property type="component" value="Unassembled WGS sequence"/>
</dbReference>
<dbReference type="AlphaFoldDB" id="A0A1X2Z8N4"/>
<feature type="region of interest" description="Disordered" evidence="1">
    <location>
        <begin position="17"/>
        <end position="37"/>
    </location>
</feature>
<comment type="caution">
    <text evidence="2">The sequence shown here is derived from an EMBL/GenBank/DDBJ whole genome shotgun (WGS) entry which is preliminary data.</text>
</comment>
<evidence type="ECO:0000313" key="2">
    <source>
        <dbReference type="EMBL" id="OSG90541.1"/>
    </source>
</evidence>
<sequence>MESERIDTLVLPIEPKAAQPPRLDQNGSVWAATSCPA</sequence>
<accession>A0A1X2Z8N4</accession>
<evidence type="ECO:0000313" key="3">
    <source>
        <dbReference type="Proteomes" id="UP000193664"/>
    </source>
</evidence>
<organism evidence="2 3">
    <name type="scientific">Bifidobacterium adolescentis</name>
    <dbReference type="NCBI Taxonomy" id="1680"/>
    <lineage>
        <taxon>Bacteria</taxon>
        <taxon>Bacillati</taxon>
        <taxon>Actinomycetota</taxon>
        <taxon>Actinomycetes</taxon>
        <taxon>Bifidobacteriales</taxon>
        <taxon>Bifidobacteriaceae</taxon>
        <taxon>Bifidobacterium</taxon>
    </lineage>
</organism>
<proteinExistence type="predicted"/>
<reference evidence="2 3" key="1">
    <citation type="journal article" date="2016" name="Sci. Rep.">
        <title>Evaluation of genetic diversity among strains of the human gut commensal Bifidobacterium adolescentis.</title>
        <authorList>
            <person name="Duranti S."/>
            <person name="Milani C."/>
            <person name="Lugli G.A."/>
            <person name="Mancabelli L."/>
            <person name="Turroni F."/>
            <person name="Ferrario C."/>
            <person name="Mangifesta M."/>
            <person name="Viappiani A."/>
            <person name="Sanchez B."/>
            <person name="Margolles A."/>
            <person name="van Sinderen D."/>
            <person name="Ventura M."/>
        </authorList>
    </citation>
    <scope>NUCLEOTIDE SEQUENCE [LARGE SCALE GENOMIC DNA]</scope>
    <source>
        <strain evidence="2 3">AD2-8</strain>
    </source>
</reference>
<protein>
    <submittedName>
        <fullName evidence="2">Uncharacterized protein</fullName>
    </submittedName>
</protein>
<dbReference type="EMBL" id="LNKF01000020">
    <property type="protein sequence ID" value="OSG90541.1"/>
    <property type="molecule type" value="Genomic_DNA"/>
</dbReference>
<name>A0A1X2Z8N4_BIFAD</name>
<gene>
    <name evidence="2" type="ORF">AD0028_1998</name>
</gene>
<dbReference type="PROSITE" id="PS51257">
    <property type="entry name" value="PROKAR_LIPOPROTEIN"/>
    <property type="match status" value="1"/>
</dbReference>